<sequence length="104" mass="12144">MNEYYTQLHEQALYAAKVFALVKYLGYDVWYVEFKVTRCDVFTNPRARVFITSLKPGYSCEIVVCNHLFKQYNAIDAYTIAKELNRSLPESDRVPFSDEEVDPS</sequence>
<dbReference type="Proteomes" id="UP000076925">
    <property type="component" value="Unassembled WGS sequence"/>
</dbReference>
<organism evidence="1 2">
    <name type="scientific">Scytonema hofmannii PCC 7110</name>
    <dbReference type="NCBI Taxonomy" id="128403"/>
    <lineage>
        <taxon>Bacteria</taxon>
        <taxon>Bacillati</taxon>
        <taxon>Cyanobacteriota</taxon>
        <taxon>Cyanophyceae</taxon>
        <taxon>Nostocales</taxon>
        <taxon>Scytonemataceae</taxon>
        <taxon>Scytonema</taxon>
    </lineage>
</organism>
<accession>A0A139WZC3</accession>
<name>A0A139WZC3_9CYAN</name>
<evidence type="ECO:0000313" key="1">
    <source>
        <dbReference type="EMBL" id="KYC37722.1"/>
    </source>
</evidence>
<reference evidence="1 2" key="1">
    <citation type="journal article" date="2013" name="Genome Biol. Evol.">
        <title>Genomes of Stigonematalean cyanobacteria (subsection V) and the evolution of oxygenic photosynthesis from prokaryotes to plastids.</title>
        <authorList>
            <person name="Dagan T."/>
            <person name="Roettger M."/>
            <person name="Stucken K."/>
            <person name="Landan G."/>
            <person name="Koch R."/>
            <person name="Major P."/>
            <person name="Gould S.B."/>
            <person name="Goremykin V.V."/>
            <person name="Rippka R."/>
            <person name="Tandeau de Marsac N."/>
            <person name="Gugger M."/>
            <person name="Lockhart P.J."/>
            <person name="Allen J.F."/>
            <person name="Brune I."/>
            <person name="Maus I."/>
            <person name="Puhler A."/>
            <person name="Martin W.F."/>
        </authorList>
    </citation>
    <scope>NUCLEOTIDE SEQUENCE [LARGE SCALE GENOMIC DNA]</scope>
    <source>
        <strain evidence="1 2">PCC 7110</strain>
    </source>
</reference>
<dbReference type="EMBL" id="ANNX02000045">
    <property type="protein sequence ID" value="KYC37722.1"/>
    <property type="molecule type" value="Genomic_DNA"/>
</dbReference>
<dbReference type="AlphaFoldDB" id="A0A139WZC3"/>
<proteinExistence type="predicted"/>
<gene>
    <name evidence="1" type="ORF">WA1_04170</name>
</gene>
<dbReference type="RefSeq" id="WP_017743320.1">
    <property type="nucleotide sequence ID" value="NZ_KQ976354.1"/>
</dbReference>
<comment type="caution">
    <text evidence="1">The sequence shown here is derived from an EMBL/GenBank/DDBJ whole genome shotgun (WGS) entry which is preliminary data.</text>
</comment>
<keyword evidence="2" id="KW-1185">Reference proteome</keyword>
<protein>
    <submittedName>
        <fullName evidence="1">Uncharacterized protein</fullName>
    </submittedName>
</protein>
<evidence type="ECO:0000313" key="2">
    <source>
        <dbReference type="Proteomes" id="UP000076925"/>
    </source>
</evidence>